<dbReference type="GO" id="GO:0008270">
    <property type="term" value="F:zinc ion binding"/>
    <property type="evidence" value="ECO:0007669"/>
    <property type="project" value="TreeGrafter"/>
</dbReference>
<dbReference type="Gramene" id="RZC55067">
    <property type="protein sequence ID" value="RZC55067"/>
    <property type="gene ID" value="C5167_013919"/>
</dbReference>
<dbReference type="InterPro" id="IPR003960">
    <property type="entry name" value="ATPase_AAA_CS"/>
</dbReference>
<dbReference type="PANTHER" id="PTHR23075">
    <property type="entry name" value="PUTATIVE ATP-ASE"/>
    <property type="match status" value="1"/>
</dbReference>
<dbReference type="SMART" id="SM00382">
    <property type="entry name" value="AAA"/>
    <property type="match status" value="1"/>
</dbReference>
<reference evidence="8 9" key="1">
    <citation type="journal article" date="2018" name="Science">
        <title>The opium poppy genome and morphinan production.</title>
        <authorList>
            <person name="Guo L."/>
            <person name="Winzer T."/>
            <person name="Yang X."/>
            <person name="Li Y."/>
            <person name="Ning Z."/>
            <person name="He Z."/>
            <person name="Teodor R."/>
            <person name="Lu Y."/>
            <person name="Bowser T.A."/>
            <person name="Graham I.A."/>
            <person name="Ye K."/>
        </authorList>
    </citation>
    <scope>NUCLEOTIDE SEQUENCE [LARGE SCALE GENOMIC DNA]</scope>
    <source>
        <strain evidence="9">cv. HN1</strain>
        <tissue evidence="8">Leaves</tissue>
    </source>
</reference>
<keyword evidence="9" id="KW-1185">Reference proteome</keyword>
<feature type="coiled-coil region" evidence="4">
    <location>
        <begin position="93"/>
        <end position="136"/>
    </location>
</feature>
<evidence type="ECO:0000313" key="8">
    <source>
        <dbReference type="EMBL" id="RZC55067.1"/>
    </source>
</evidence>
<dbReference type="PANTHER" id="PTHR23075:SF13">
    <property type="entry name" value="AAA-TYPE ATPASE FAMILY PROTEIN"/>
    <property type="match status" value="1"/>
</dbReference>
<comment type="similarity">
    <text evidence="3">Belongs to the AAA ATPase family.</text>
</comment>
<protein>
    <recommendedName>
        <fullName evidence="7">AAA+ ATPase domain-containing protein</fullName>
    </recommendedName>
</protein>
<dbReference type="InterPro" id="IPR021911">
    <property type="entry name" value="ATAD3_N"/>
</dbReference>
<evidence type="ECO:0000256" key="6">
    <source>
        <dbReference type="SAM" id="SignalP"/>
    </source>
</evidence>
<dbReference type="EMBL" id="CM010717">
    <property type="protein sequence ID" value="RZC55067.1"/>
    <property type="molecule type" value="Genomic_DNA"/>
</dbReference>
<evidence type="ECO:0000256" key="4">
    <source>
        <dbReference type="SAM" id="Coils"/>
    </source>
</evidence>
<feature type="domain" description="AAA+ ATPase" evidence="7">
    <location>
        <begin position="379"/>
        <end position="541"/>
    </location>
</feature>
<evidence type="ECO:0000256" key="1">
    <source>
        <dbReference type="ARBA" id="ARBA00022741"/>
    </source>
</evidence>
<feature type="compositionally biased region" description="Basic and acidic residues" evidence="5">
    <location>
        <begin position="48"/>
        <end position="64"/>
    </location>
</feature>
<dbReference type="GO" id="GO:0005739">
    <property type="term" value="C:mitochondrion"/>
    <property type="evidence" value="ECO:0007669"/>
    <property type="project" value="TreeGrafter"/>
</dbReference>
<feature type="region of interest" description="Disordered" evidence="5">
    <location>
        <begin position="34"/>
        <end position="69"/>
    </location>
</feature>
<evidence type="ECO:0000256" key="2">
    <source>
        <dbReference type="ARBA" id="ARBA00022840"/>
    </source>
</evidence>
<accession>A0A4Y7J2N6</accession>
<keyword evidence="2 3" id="KW-0067">ATP-binding</keyword>
<dbReference type="Gene3D" id="3.40.50.300">
    <property type="entry name" value="P-loop containing nucleotide triphosphate hydrolases"/>
    <property type="match status" value="1"/>
</dbReference>
<feature type="chain" id="PRO_5021498077" description="AAA+ ATPase domain-containing protein" evidence="6">
    <location>
        <begin position="29"/>
        <end position="644"/>
    </location>
</feature>
<dbReference type="InterPro" id="IPR003593">
    <property type="entry name" value="AAA+_ATPase"/>
</dbReference>
<dbReference type="InterPro" id="IPR027417">
    <property type="entry name" value="P-loop_NTPase"/>
</dbReference>
<dbReference type="OMA" id="RWRPIRH"/>
<evidence type="ECO:0000256" key="3">
    <source>
        <dbReference type="RuleBase" id="RU003651"/>
    </source>
</evidence>
<keyword evidence="6" id="KW-0732">Signal</keyword>
<proteinExistence type="inferred from homology"/>
<dbReference type="SUPFAM" id="SSF52540">
    <property type="entry name" value="P-loop containing nucleoside triphosphate hydrolases"/>
    <property type="match status" value="1"/>
</dbReference>
<organism evidence="8 9">
    <name type="scientific">Papaver somniferum</name>
    <name type="common">Opium poppy</name>
    <dbReference type="NCBI Taxonomy" id="3469"/>
    <lineage>
        <taxon>Eukaryota</taxon>
        <taxon>Viridiplantae</taxon>
        <taxon>Streptophyta</taxon>
        <taxon>Embryophyta</taxon>
        <taxon>Tracheophyta</taxon>
        <taxon>Spermatophyta</taxon>
        <taxon>Magnoliopsida</taxon>
        <taxon>Ranunculales</taxon>
        <taxon>Papaveraceae</taxon>
        <taxon>Papaveroideae</taxon>
        <taxon>Papaver</taxon>
    </lineage>
</organism>
<dbReference type="Pfam" id="PF00004">
    <property type="entry name" value="AAA"/>
    <property type="match status" value="2"/>
</dbReference>
<evidence type="ECO:0000256" key="5">
    <source>
        <dbReference type="SAM" id="MobiDB-lite"/>
    </source>
</evidence>
<dbReference type="PROSITE" id="PS00674">
    <property type="entry name" value="AAA"/>
    <property type="match status" value="1"/>
</dbReference>
<dbReference type="GO" id="GO:0016887">
    <property type="term" value="F:ATP hydrolysis activity"/>
    <property type="evidence" value="ECO:0007669"/>
    <property type="project" value="InterPro"/>
</dbReference>
<keyword evidence="1 3" id="KW-0547">Nucleotide-binding</keyword>
<dbReference type="GO" id="GO:0005524">
    <property type="term" value="F:ATP binding"/>
    <property type="evidence" value="ECO:0007669"/>
    <property type="project" value="UniProtKB-KW"/>
</dbReference>
<feature type="signal peptide" evidence="6">
    <location>
        <begin position="1"/>
        <end position="28"/>
    </location>
</feature>
<keyword evidence="4" id="KW-0175">Coiled coil</keyword>
<feature type="coiled-coil region" evidence="4">
    <location>
        <begin position="169"/>
        <end position="215"/>
    </location>
</feature>
<dbReference type="AlphaFoldDB" id="A0A4Y7J2N6"/>
<sequence length="644" mass="72287">MFASKITTCAAALTVAAATATLNNPVYADGFSPFSSSSSSSQNNGTTDSKDDTSSVDDEPKGGFDPESLESAAKSLREINNNRYSKEVFKVMRMQEATRLKESEAEKAELLARQAQNDIERQRKMAQEQFNLLQQDAQAKAQILRYEDELARKRMQTDHESGRRHNAELVRMQEESAAKQEDHKRAAEEQIQAQLRRTEKENAEIERETVRFKIEEEAKGRALEERLSEDVNRRMLVESLKGETENWLSAINTTFGHIEGGFRILFTDRTKLLMAVGGVTALAAGVYTTREGARVTWGYINRILGQPSLIRESSIAKYPWSGMVTSGVGKLFKKSTTAGGMGFMQNKTNSGSIVLHPSLQRRIEQLARATANTKTHQAPFRNMLFYGPPGTGKTMVAKEIARKSGLDYAMMTGGDVAPLGAEAVTKIHQLFDWAKKSNKGLLLFIDEADAFLCEKVRWRPIRHHSLELDALRNFGVPTMRPKRRNSIHMSEAQRSALNALLFRTGDQSRDIVLVLATNRPGDLDSAITDRIDEVIEFPVPGVEERFKLLNLYLKKYLETEDESGLKLLLKKKPKQITVKDLSEDQIWEAARKTDGFSGREIAKLVASIQAAVYGQSDCALDSHLFKEIVDYKVAEHHRRKELVV</sequence>
<gene>
    <name evidence="8" type="ORF">C5167_013919</name>
</gene>
<dbReference type="Proteomes" id="UP000316621">
    <property type="component" value="Chromosome 3"/>
</dbReference>
<dbReference type="STRING" id="3469.A0A4Y7J2N6"/>
<name>A0A4Y7J2N6_PAPSO</name>
<evidence type="ECO:0000313" key="9">
    <source>
        <dbReference type="Proteomes" id="UP000316621"/>
    </source>
</evidence>
<dbReference type="GO" id="GO:0007005">
    <property type="term" value="P:mitochondrion organization"/>
    <property type="evidence" value="ECO:0007669"/>
    <property type="project" value="TreeGrafter"/>
</dbReference>
<evidence type="ECO:0000259" key="7">
    <source>
        <dbReference type="SMART" id="SM00382"/>
    </source>
</evidence>
<dbReference type="Pfam" id="PF12037">
    <property type="entry name" value="ATAD3_N"/>
    <property type="match status" value="1"/>
</dbReference>
<dbReference type="InterPro" id="IPR003959">
    <property type="entry name" value="ATPase_AAA_core"/>
</dbReference>